<evidence type="ECO:0000313" key="2">
    <source>
        <dbReference type="Proteomes" id="UP001151002"/>
    </source>
</evidence>
<dbReference type="EMBL" id="JAPNTZ010000017">
    <property type="protein sequence ID" value="MCY1143793.1"/>
    <property type="molecule type" value="Genomic_DNA"/>
</dbReference>
<evidence type="ECO:0000313" key="1">
    <source>
        <dbReference type="EMBL" id="MCY1143793.1"/>
    </source>
</evidence>
<gene>
    <name evidence="1" type="ORF">OWR29_37840</name>
</gene>
<protein>
    <submittedName>
        <fullName evidence="1">Uncharacterized protein</fullName>
    </submittedName>
</protein>
<dbReference type="RefSeq" id="WP_267568327.1">
    <property type="nucleotide sequence ID" value="NZ_JAPNTZ010000017.1"/>
</dbReference>
<proteinExistence type="predicted"/>
<reference evidence="1" key="1">
    <citation type="submission" date="2022-11" db="EMBL/GenBank/DDBJ databases">
        <authorList>
            <person name="Somphong A."/>
            <person name="Phongsopitanun W."/>
        </authorList>
    </citation>
    <scope>NUCLEOTIDE SEQUENCE</scope>
    <source>
        <strain evidence="1">Pm04-4</strain>
    </source>
</reference>
<comment type="caution">
    <text evidence="1">The sequence shown here is derived from an EMBL/GenBank/DDBJ whole genome shotgun (WGS) entry which is preliminary data.</text>
</comment>
<keyword evidence="2" id="KW-1185">Reference proteome</keyword>
<sequence length="70" mass="8262">MNEFPYIWAWRLRTLEYPGVHVRVPWFGDGVDRAGRPCRILVRGTRNSALLEFDDGYQVITSRGGLRRRR</sequence>
<dbReference type="Proteomes" id="UP001151002">
    <property type="component" value="Unassembled WGS sequence"/>
</dbReference>
<name>A0ABT4BBA0_9ACTN</name>
<organism evidence="1 2">
    <name type="scientific">Paractinoplanes pyxinae</name>
    <dbReference type="NCBI Taxonomy" id="2997416"/>
    <lineage>
        <taxon>Bacteria</taxon>
        <taxon>Bacillati</taxon>
        <taxon>Actinomycetota</taxon>
        <taxon>Actinomycetes</taxon>
        <taxon>Micromonosporales</taxon>
        <taxon>Micromonosporaceae</taxon>
        <taxon>Paractinoplanes</taxon>
    </lineage>
</organism>
<accession>A0ABT4BBA0</accession>